<dbReference type="HAMAP" id="MF_00134_B">
    <property type="entry name" value="IGPS_B"/>
    <property type="match status" value="1"/>
</dbReference>
<comment type="pathway">
    <text evidence="2 8">Amino-acid biosynthesis; L-tryptophan biosynthesis; L-tryptophan from chorismate: step 4/5.</text>
</comment>
<dbReference type="UniPathway" id="UPA00035">
    <property type="reaction ID" value="UER00043"/>
</dbReference>
<protein>
    <recommendedName>
        <fullName evidence="8">Indole-3-glycerol phosphate synthase</fullName>
        <shortName evidence="8">IGPS</shortName>
        <ecNumber evidence="8">4.1.1.48</ecNumber>
    </recommendedName>
</protein>
<dbReference type="EMBL" id="DQZW01000152">
    <property type="protein sequence ID" value="HDL89906.1"/>
    <property type="molecule type" value="Genomic_DNA"/>
</dbReference>
<keyword evidence="5 8" id="KW-0822">Tryptophan biosynthesis</keyword>
<dbReference type="InterPro" id="IPR013785">
    <property type="entry name" value="Aldolase_TIM"/>
</dbReference>
<dbReference type="InterPro" id="IPR011060">
    <property type="entry name" value="RibuloseP-bd_barrel"/>
</dbReference>
<keyword evidence="3 8" id="KW-0028">Amino-acid biosynthesis</keyword>
<evidence type="ECO:0000256" key="2">
    <source>
        <dbReference type="ARBA" id="ARBA00004696"/>
    </source>
</evidence>
<keyword evidence="4 8" id="KW-0210">Decarboxylase</keyword>
<dbReference type="GO" id="GO:0004640">
    <property type="term" value="F:phosphoribosylanthranilate isomerase activity"/>
    <property type="evidence" value="ECO:0007669"/>
    <property type="project" value="TreeGrafter"/>
</dbReference>
<accession>A0A7C0WV27</accession>
<evidence type="ECO:0000256" key="6">
    <source>
        <dbReference type="ARBA" id="ARBA00023141"/>
    </source>
</evidence>
<feature type="domain" description="Indole-3-glycerol phosphate synthase" evidence="9">
    <location>
        <begin position="38"/>
        <end position="293"/>
    </location>
</feature>
<comment type="caution">
    <text evidence="10">The sequence shown here is derived from an EMBL/GenBank/DDBJ whole genome shotgun (WGS) entry which is preliminary data.</text>
</comment>
<evidence type="ECO:0000256" key="1">
    <source>
        <dbReference type="ARBA" id="ARBA00001633"/>
    </source>
</evidence>
<dbReference type="CDD" id="cd00331">
    <property type="entry name" value="IGPS"/>
    <property type="match status" value="1"/>
</dbReference>
<comment type="catalytic activity">
    <reaction evidence="1 8">
        <text>1-(2-carboxyphenylamino)-1-deoxy-D-ribulose 5-phosphate + H(+) = (1S,2R)-1-C-(indol-3-yl)glycerol 3-phosphate + CO2 + H2O</text>
        <dbReference type="Rhea" id="RHEA:23476"/>
        <dbReference type="ChEBI" id="CHEBI:15377"/>
        <dbReference type="ChEBI" id="CHEBI:15378"/>
        <dbReference type="ChEBI" id="CHEBI:16526"/>
        <dbReference type="ChEBI" id="CHEBI:58613"/>
        <dbReference type="ChEBI" id="CHEBI:58866"/>
        <dbReference type="EC" id="4.1.1.48"/>
    </reaction>
</comment>
<evidence type="ECO:0000256" key="7">
    <source>
        <dbReference type="ARBA" id="ARBA00023239"/>
    </source>
</evidence>
<dbReference type="EC" id="4.1.1.48" evidence="8"/>
<dbReference type="FunFam" id="3.20.20.70:FF:000024">
    <property type="entry name" value="Indole-3-glycerol phosphate synthase"/>
    <property type="match status" value="1"/>
</dbReference>
<evidence type="ECO:0000256" key="8">
    <source>
        <dbReference type="HAMAP-Rule" id="MF_00134"/>
    </source>
</evidence>
<comment type="similarity">
    <text evidence="8">Belongs to the TrpC family.</text>
</comment>
<dbReference type="Gene3D" id="3.20.20.70">
    <property type="entry name" value="Aldolase class I"/>
    <property type="match status" value="1"/>
</dbReference>
<dbReference type="PANTHER" id="PTHR22854">
    <property type="entry name" value="TRYPTOPHAN BIOSYNTHESIS PROTEIN"/>
    <property type="match status" value="1"/>
</dbReference>
<dbReference type="Proteomes" id="UP000886355">
    <property type="component" value="Unassembled WGS sequence"/>
</dbReference>
<dbReference type="SUPFAM" id="SSF51366">
    <property type="entry name" value="Ribulose-phoshate binding barrel"/>
    <property type="match status" value="1"/>
</dbReference>
<evidence type="ECO:0000259" key="9">
    <source>
        <dbReference type="Pfam" id="PF00218"/>
    </source>
</evidence>
<evidence type="ECO:0000256" key="3">
    <source>
        <dbReference type="ARBA" id="ARBA00022605"/>
    </source>
</evidence>
<proteinExistence type="inferred from homology"/>
<keyword evidence="7 8" id="KW-0456">Lyase</keyword>
<evidence type="ECO:0000256" key="5">
    <source>
        <dbReference type="ARBA" id="ARBA00022822"/>
    </source>
</evidence>
<dbReference type="PANTHER" id="PTHR22854:SF2">
    <property type="entry name" value="INDOLE-3-GLYCEROL-PHOSPHATE SYNTHASE"/>
    <property type="match status" value="1"/>
</dbReference>
<dbReference type="InterPro" id="IPR045186">
    <property type="entry name" value="Indole-3-glycerol_P_synth"/>
</dbReference>
<sequence length="302" mass="34181">MAGQHCKNWKRLSTSRDRLFERSRCMDKRGKIPGQLRPIIEAKLNELQVERKRVSFQAIRRLAEERAKEWDGRFHFRDALAEGTTPRIIAEIKRGSPSKGLFSPDLNPEKQARIYEKAGAAAISVITEKNFFFAAENDFEKVKASTFLPVLRKDFILDPYQIFQSKVMGSDAVLLIVRILEPDQLFDFVETAHSLGMSTLVEVHNKRELDHALEAQCSVIGINNRDLDTFEVSLTRTEDLAGYIDMDKHVVVCESGITGPDDIRRIMKTGVRAFLIGEHLVKSEDPALTLKTLLEAGRNGGK</sequence>
<evidence type="ECO:0000256" key="4">
    <source>
        <dbReference type="ARBA" id="ARBA00022793"/>
    </source>
</evidence>
<reference evidence="10" key="1">
    <citation type="journal article" date="2020" name="mSystems">
        <title>Genome- and Community-Level Interaction Insights into Carbon Utilization and Element Cycling Functions of Hydrothermarchaeota in Hydrothermal Sediment.</title>
        <authorList>
            <person name="Zhou Z."/>
            <person name="Liu Y."/>
            <person name="Xu W."/>
            <person name="Pan J."/>
            <person name="Luo Z.H."/>
            <person name="Li M."/>
        </authorList>
    </citation>
    <scope>NUCLEOTIDE SEQUENCE [LARGE SCALE GENOMIC DNA]</scope>
    <source>
        <strain evidence="10">HyVt-19</strain>
    </source>
</reference>
<dbReference type="GO" id="GO:0004425">
    <property type="term" value="F:indole-3-glycerol-phosphate synthase activity"/>
    <property type="evidence" value="ECO:0007669"/>
    <property type="project" value="UniProtKB-UniRule"/>
</dbReference>
<gene>
    <name evidence="8 10" type="primary">trpC</name>
    <name evidence="10" type="ORF">ENG14_03275</name>
</gene>
<dbReference type="GO" id="GO:0000162">
    <property type="term" value="P:L-tryptophan biosynthetic process"/>
    <property type="evidence" value="ECO:0007669"/>
    <property type="project" value="UniProtKB-UniRule"/>
</dbReference>
<organism evidence="10">
    <name type="scientific">Thermodesulforhabdus norvegica</name>
    <dbReference type="NCBI Taxonomy" id="39841"/>
    <lineage>
        <taxon>Bacteria</taxon>
        <taxon>Pseudomonadati</taxon>
        <taxon>Thermodesulfobacteriota</taxon>
        <taxon>Syntrophobacteria</taxon>
        <taxon>Syntrophobacterales</taxon>
        <taxon>Thermodesulforhabdaceae</taxon>
        <taxon>Thermodesulforhabdus</taxon>
    </lineage>
</organism>
<evidence type="ECO:0000313" key="10">
    <source>
        <dbReference type="EMBL" id="HDL89906.1"/>
    </source>
</evidence>
<dbReference type="NCBIfam" id="NF001377">
    <property type="entry name" value="PRK00278.2-4"/>
    <property type="match status" value="1"/>
</dbReference>
<keyword evidence="6 8" id="KW-0057">Aromatic amino acid biosynthesis</keyword>
<dbReference type="AlphaFoldDB" id="A0A7C0WV27"/>
<dbReference type="InterPro" id="IPR013798">
    <property type="entry name" value="Indole-3-glycerol_P_synth_dom"/>
</dbReference>
<name>A0A7C0WV27_9BACT</name>
<dbReference type="Pfam" id="PF00218">
    <property type="entry name" value="IGPS"/>
    <property type="match status" value="1"/>
</dbReference>